<dbReference type="AlphaFoldDB" id="N9DGK3"/>
<evidence type="ECO:0000256" key="2">
    <source>
        <dbReference type="ARBA" id="ARBA00022898"/>
    </source>
</evidence>
<dbReference type="HOGENOM" id="CLU_035707_0_0_6"/>
<dbReference type="FunFam" id="3.40.50.1100:FF:000018">
    <property type="entry name" value="D-serine dehydratase"/>
    <property type="match status" value="1"/>
</dbReference>
<feature type="modified residue" description="N6-(pyridoxal phosphate)lysine" evidence="6">
    <location>
        <position position="123"/>
    </location>
</feature>
<dbReference type="Gene3D" id="3.40.50.1100">
    <property type="match status" value="2"/>
</dbReference>
<comment type="similarity">
    <text evidence="5 6">Belongs to the serine/threonine dehydratase family. DsdA subfamily.</text>
</comment>
<dbReference type="InterPro" id="IPR050147">
    <property type="entry name" value="Ser/Thr_Dehydratase"/>
</dbReference>
<feature type="domain" description="Tryptophan synthase beta chain-like PALP" evidence="7">
    <location>
        <begin position="104"/>
        <end position="399"/>
    </location>
</feature>
<keyword evidence="2 6" id="KW-0663">Pyridoxal phosphate</keyword>
<evidence type="ECO:0000256" key="1">
    <source>
        <dbReference type="ARBA" id="ARBA00001933"/>
    </source>
</evidence>
<dbReference type="InterPro" id="IPR036052">
    <property type="entry name" value="TrpB-like_PALP_sf"/>
</dbReference>
<dbReference type="NCBIfam" id="NF002823">
    <property type="entry name" value="PRK02991.1"/>
    <property type="match status" value="1"/>
</dbReference>
<dbReference type="HAMAP" id="MF_01030">
    <property type="entry name" value="D_Ser_dehydrat"/>
    <property type="match status" value="1"/>
</dbReference>
<evidence type="ECO:0000259" key="7">
    <source>
        <dbReference type="Pfam" id="PF00291"/>
    </source>
</evidence>
<dbReference type="PATRIC" id="fig|1257043.3.peg.1596"/>
<dbReference type="Pfam" id="PF00291">
    <property type="entry name" value="PALP"/>
    <property type="match status" value="1"/>
</dbReference>
<dbReference type="GO" id="GO:0008721">
    <property type="term" value="F:D-serine ammonia-lyase activity"/>
    <property type="evidence" value="ECO:0007669"/>
    <property type="project" value="UniProtKB-EC"/>
</dbReference>
<keyword evidence="3 6" id="KW-0456">Lyase</keyword>
<evidence type="ECO:0000256" key="3">
    <source>
        <dbReference type="ARBA" id="ARBA00023239"/>
    </source>
</evidence>
<dbReference type="InterPro" id="IPR001926">
    <property type="entry name" value="TrpB-like_PALP"/>
</dbReference>
<evidence type="ECO:0000313" key="8">
    <source>
        <dbReference type="EMBL" id="ENV79603.1"/>
    </source>
</evidence>
<gene>
    <name evidence="6" type="primary">dsdA</name>
    <name evidence="8" type="ORF">F942_01647</name>
</gene>
<protein>
    <recommendedName>
        <fullName evidence="6">Probable D-serine dehydratase</fullName>
        <ecNumber evidence="6">4.3.1.18</ecNumber>
    </recommendedName>
    <alternativeName>
        <fullName evidence="6">D-serine deaminase</fullName>
        <shortName evidence="6">DSD</shortName>
    </alternativeName>
</protein>
<dbReference type="EMBL" id="APQC01000012">
    <property type="protein sequence ID" value="ENV79603.1"/>
    <property type="molecule type" value="Genomic_DNA"/>
</dbReference>
<dbReference type="InterPro" id="IPR011780">
    <property type="entry name" value="D_Ser_am_lyase"/>
</dbReference>
<keyword evidence="9" id="KW-1185">Reference proteome</keyword>
<dbReference type="PANTHER" id="PTHR48078:SF9">
    <property type="entry name" value="D-SERINE DEHYDRATASE"/>
    <property type="match status" value="1"/>
</dbReference>
<dbReference type="PROSITE" id="PS00165">
    <property type="entry name" value="DEHYDRATASE_SER_THR"/>
    <property type="match status" value="1"/>
</dbReference>
<dbReference type="Proteomes" id="UP000013276">
    <property type="component" value="Unassembled WGS sequence"/>
</dbReference>
<organism evidence="8 9">
    <name type="scientific">Acinetobacter ursingii ANC 3649</name>
    <dbReference type="NCBI Taxonomy" id="1257043"/>
    <lineage>
        <taxon>Bacteria</taxon>
        <taxon>Pseudomonadati</taxon>
        <taxon>Pseudomonadota</taxon>
        <taxon>Gammaproteobacteria</taxon>
        <taxon>Moraxellales</taxon>
        <taxon>Moraxellaceae</taxon>
        <taxon>Acinetobacter</taxon>
    </lineage>
</organism>
<dbReference type="GO" id="GO:0009097">
    <property type="term" value="P:isoleucine biosynthetic process"/>
    <property type="evidence" value="ECO:0007669"/>
    <property type="project" value="TreeGrafter"/>
</dbReference>
<dbReference type="PANTHER" id="PTHR48078">
    <property type="entry name" value="THREONINE DEHYDRATASE, MITOCHONDRIAL-RELATED"/>
    <property type="match status" value="1"/>
</dbReference>
<dbReference type="GO" id="GO:0036088">
    <property type="term" value="P:D-serine catabolic process"/>
    <property type="evidence" value="ECO:0007669"/>
    <property type="project" value="TreeGrafter"/>
</dbReference>
<evidence type="ECO:0000313" key="9">
    <source>
        <dbReference type="Proteomes" id="UP000013276"/>
    </source>
</evidence>
<dbReference type="SUPFAM" id="SSF53686">
    <property type="entry name" value="Tryptophan synthase beta subunit-like PLP-dependent enzymes"/>
    <property type="match status" value="1"/>
</dbReference>
<dbReference type="InterPro" id="IPR000634">
    <property type="entry name" value="Ser/Thr_deHydtase_PyrdxlP-BS"/>
</dbReference>
<proteinExistence type="inferred from homology"/>
<accession>N9DGK3</accession>
<dbReference type="NCBIfam" id="TIGR02035">
    <property type="entry name" value="D_Ser_am_lyase"/>
    <property type="match status" value="1"/>
</dbReference>
<comment type="cofactor">
    <cofactor evidence="1 6">
        <name>pyridoxal 5'-phosphate</name>
        <dbReference type="ChEBI" id="CHEBI:597326"/>
    </cofactor>
</comment>
<dbReference type="EC" id="4.3.1.18" evidence="6"/>
<comment type="catalytic activity">
    <reaction evidence="4 6">
        <text>D-serine = pyruvate + NH4(+)</text>
        <dbReference type="Rhea" id="RHEA:13977"/>
        <dbReference type="ChEBI" id="CHEBI:15361"/>
        <dbReference type="ChEBI" id="CHEBI:28938"/>
        <dbReference type="ChEBI" id="CHEBI:35247"/>
        <dbReference type="EC" id="4.3.1.18"/>
    </reaction>
</comment>
<name>N9DGK3_9GAMM</name>
<sequence>MLKSIKMTALNLDQLQQDPLIQTLQQYQPVFWFPPENVPLKQALQNVGLTRADIEDAEARLKRFAPFIAQVFPETQKQQGIIESDLVRIAQMQQLLSEQWKIPLQGQWWLKQDSHLPISGSIKARGGIYEVLAHAEKLALAAGLISLEDDYRKFDSDEFSAFFHNYQIAVGSTGNLGLSIGIMSAKLGFRVSVHMSADARQWKKDKLRSLGVNVVEYASDYGVAVEQGRKAAEADPNCFFIDDENSKTLFLGYAVAGLRLKQQLFERHQVVDAAHPLFVYLPCGVGGGSGGVSFGLKQAFGEHVHCIFAEPTHSPCMLLGVYTGLHDRISVNDIGLDNQTAADGLAVGRASGFVGRVMQGLIDGYYTLSDQSLYAFIGQLNQSEQIQLEPSAAAGFMGGYHTTAQTSYQQLHQFTPSQLANATHIIWATGGGMVPPEEMQRYLLQSQRLLT</sequence>
<dbReference type="GO" id="GO:0030170">
    <property type="term" value="F:pyridoxal phosphate binding"/>
    <property type="evidence" value="ECO:0007669"/>
    <property type="project" value="InterPro"/>
</dbReference>
<evidence type="ECO:0000256" key="4">
    <source>
        <dbReference type="ARBA" id="ARBA00050422"/>
    </source>
</evidence>
<evidence type="ECO:0000256" key="6">
    <source>
        <dbReference type="HAMAP-Rule" id="MF_01030"/>
    </source>
</evidence>
<comment type="caution">
    <text evidence="8">The sequence shown here is derived from an EMBL/GenBank/DDBJ whole genome shotgun (WGS) entry which is preliminary data.</text>
</comment>
<reference evidence="8 9" key="1">
    <citation type="submission" date="2013-02" db="EMBL/GenBank/DDBJ databases">
        <title>The Genome Sequence of Acinetobacter ursingii NIPH ANC_3649.</title>
        <authorList>
            <consortium name="The Broad Institute Genome Sequencing Platform"/>
            <consortium name="The Broad Institute Genome Sequencing Center for Infectious Disease"/>
            <person name="Cerqueira G."/>
            <person name="Feldgarden M."/>
            <person name="Courvalin P."/>
            <person name="Perichon B."/>
            <person name="Grillot-Courvalin C."/>
            <person name="Clermont D."/>
            <person name="Rocha E."/>
            <person name="Yoon E.-J."/>
            <person name="Nemec A."/>
            <person name="Walker B."/>
            <person name="Young S.K."/>
            <person name="Zeng Q."/>
            <person name="Gargeya S."/>
            <person name="Fitzgerald M."/>
            <person name="Haas B."/>
            <person name="Abouelleil A."/>
            <person name="Alvarado L."/>
            <person name="Arachchi H.M."/>
            <person name="Berlin A.M."/>
            <person name="Chapman S.B."/>
            <person name="Dewar J."/>
            <person name="Goldberg J."/>
            <person name="Griggs A."/>
            <person name="Gujja S."/>
            <person name="Hansen M."/>
            <person name="Howarth C."/>
            <person name="Imamovic A."/>
            <person name="Larimer J."/>
            <person name="McCowan C."/>
            <person name="Murphy C."/>
            <person name="Neiman D."/>
            <person name="Pearson M."/>
            <person name="Priest M."/>
            <person name="Roberts A."/>
            <person name="Saif S."/>
            <person name="Shea T."/>
            <person name="Sisk P."/>
            <person name="Sykes S."/>
            <person name="Wortman J."/>
            <person name="Nusbaum C."/>
            <person name="Birren B."/>
        </authorList>
    </citation>
    <scope>NUCLEOTIDE SEQUENCE [LARGE SCALE GENOMIC DNA]</scope>
    <source>
        <strain evidence="8 9">ANC 3649</strain>
    </source>
</reference>
<dbReference type="GO" id="GO:0016836">
    <property type="term" value="F:hydro-lyase activity"/>
    <property type="evidence" value="ECO:0007669"/>
    <property type="project" value="UniProtKB-UniRule"/>
</dbReference>
<evidence type="ECO:0000256" key="5">
    <source>
        <dbReference type="ARBA" id="ARBA00061269"/>
    </source>
</evidence>